<dbReference type="PANTHER" id="PTHR43763">
    <property type="entry name" value="XAA-PRO AMINOPEPTIDASE 1"/>
    <property type="match status" value="1"/>
</dbReference>
<proteinExistence type="predicted"/>
<feature type="compositionally biased region" description="Basic and acidic residues" evidence="1">
    <location>
        <begin position="57"/>
        <end position="68"/>
    </location>
</feature>
<dbReference type="HOGENOM" id="CLU_1687925_0_0_1"/>
<dbReference type="PANTHER" id="PTHR43763:SF17">
    <property type="entry name" value="AMINOPEPTIDASE P, CYTOPLASMIC-RELATED"/>
    <property type="match status" value="1"/>
</dbReference>
<sequence>MSPPPPQIPAALQNLCGRVPLPGVKRSNTTSSKHTYQSKSSMSSRPTFTTQASYDSHNSEKVGFDEPLGHPIKGGYFRATNVEGTVKLTPVDEDGKPIRTPAFDAGYERTDTTARLSDIRKLMRNEKIDYYIVPSEDAHQSEYVAASDRRREYISG</sequence>
<dbReference type="InterPro" id="IPR029149">
    <property type="entry name" value="Creatin/AminoP/Spt16_N"/>
</dbReference>
<organism evidence="2 3">
    <name type="scientific">Thanatephorus cucumeris (strain AG1-IB / isolate 7/3/14)</name>
    <name type="common">Lettuce bottom rot fungus</name>
    <name type="synonym">Rhizoctonia solani</name>
    <dbReference type="NCBI Taxonomy" id="1108050"/>
    <lineage>
        <taxon>Eukaryota</taxon>
        <taxon>Fungi</taxon>
        <taxon>Dikarya</taxon>
        <taxon>Basidiomycota</taxon>
        <taxon>Agaricomycotina</taxon>
        <taxon>Agaricomycetes</taxon>
        <taxon>Cantharellales</taxon>
        <taxon>Ceratobasidiaceae</taxon>
        <taxon>Rhizoctonia</taxon>
        <taxon>Rhizoctonia solani AG-1</taxon>
    </lineage>
</organism>
<feature type="compositionally biased region" description="Polar residues" evidence="1">
    <location>
        <begin position="26"/>
        <end position="56"/>
    </location>
</feature>
<comment type="caution">
    <text evidence="2">The sequence shown here is derived from an EMBL/GenBank/DDBJ whole genome shotgun (WGS) entry which is preliminary data.</text>
</comment>
<protein>
    <submittedName>
        <fullName evidence="2">Putative Xaa-Pro aminopeptidase P Short=AMPP</fullName>
        <ecNumber evidence="2">3.4.11.9</ecNumber>
    </submittedName>
</protein>
<dbReference type="Gene3D" id="3.40.350.10">
    <property type="entry name" value="Creatinase/prolidase N-terminal domain"/>
    <property type="match status" value="1"/>
</dbReference>
<evidence type="ECO:0000313" key="2">
    <source>
        <dbReference type="EMBL" id="CCO32376.1"/>
    </source>
</evidence>
<keyword evidence="2" id="KW-0645">Protease</keyword>
<dbReference type="EMBL" id="CAOJ01009728">
    <property type="protein sequence ID" value="CCO32376.1"/>
    <property type="molecule type" value="Genomic_DNA"/>
</dbReference>
<gene>
    <name evidence="2" type="ORF">BN14_06436</name>
</gene>
<dbReference type="AlphaFoldDB" id="M5BYU6"/>
<dbReference type="InterPro" id="IPR050422">
    <property type="entry name" value="X-Pro_aminopeptidase_P"/>
</dbReference>
<feature type="region of interest" description="Disordered" evidence="1">
    <location>
        <begin position="18"/>
        <end position="69"/>
    </location>
</feature>
<dbReference type="EC" id="3.4.11.9" evidence="2"/>
<reference evidence="2 3" key="1">
    <citation type="journal article" date="2013" name="J. Biotechnol.">
        <title>Establishment and interpretation of the genome sequence of the phytopathogenic fungus Rhizoctonia solani AG1-IB isolate 7/3/14.</title>
        <authorList>
            <person name="Wibberg D.W."/>
            <person name="Jelonek L.J."/>
            <person name="Rupp O.R."/>
            <person name="Hennig M.H."/>
            <person name="Eikmeyer F.E."/>
            <person name="Goesmann A.G."/>
            <person name="Hartmann A.H."/>
            <person name="Borriss R.B."/>
            <person name="Grosch R.G."/>
            <person name="Puehler A.P."/>
            <person name="Schlueter A.S."/>
        </authorList>
    </citation>
    <scope>NUCLEOTIDE SEQUENCE [LARGE SCALE GENOMIC DNA]</scope>
    <source>
        <strain evidence="3">AG1-IB / isolate 7/3/14</strain>
    </source>
</reference>
<dbReference type="Proteomes" id="UP000012065">
    <property type="component" value="Unassembled WGS sequence"/>
</dbReference>
<keyword evidence="2" id="KW-0031">Aminopeptidase</keyword>
<name>M5BYU6_THACB</name>
<evidence type="ECO:0000256" key="1">
    <source>
        <dbReference type="SAM" id="MobiDB-lite"/>
    </source>
</evidence>
<evidence type="ECO:0000313" key="3">
    <source>
        <dbReference type="Proteomes" id="UP000012065"/>
    </source>
</evidence>
<dbReference type="GO" id="GO:0004177">
    <property type="term" value="F:aminopeptidase activity"/>
    <property type="evidence" value="ECO:0007669"/>
    <property type="project" value="UniProtKB-KW"/>
</dbReference>
<accession>M5BYU6</accession>
<keyword evidence="2" id="KW-0378">Hydrolase</keyword>